<dbReference type="InterPro" id="IPR013830">
    <property type="entry name" value="SGNH_hydro"/>
</dbReference>
<dbReference type="Pfam" id="PF13472">
    <property type="entry name" value="Lipase_GDSL_2"/>
    <property type="match status" value="1"/>
</dbReference>
<dbReference type="SUPFAM" id="SSF52266">
    <property type="entry name" value="SGNH hydrolase"/>
    <property type="match status" value="1"/>
</dbReference>
<dbReference type="PANTHER" id="PTHR30383">
    <property type="entry name" value="THIOESTERASE 1/PROTEASE 1/LYSOPHOSPHOLIPASE L1"/>
    <property type="match status" value="1"/>
</dbReference>
<evidence type="ECO:0000313" key="2">
    <source>
        <dbReference type="EMBL" id="MBO1511161.1"/>
    </source>
</evidence>
<name>A0ABS3MYS3_9BACI</name>
<dbReference type="PANTHER" id="PTHR30383:SF27">
    <property type="entry name" value="SPORE GERMINATION LIPASE LIPC"/>
    <property type="match status" value="1"/>
</dbReference>
<dbReference type="CDD" id="cd04506">
    <property type="entry name" value="SGNH_hydrolase_YpmR_like"/>
    <property type="match status" value="1"/>
</dbReference>
<dbReference type="InterPro" id="IPR036514">
    <property type="entry name" value="SGNH_hydro_sf"/>
</dbReference>
<organism evidence="2 3">
    <name type="scientific">Metabacillus bambusae</name>
    <dbReference type="NCBI Taxonomy" id="2795218"/>
    <lineage>
        <taxon>Bacteria</taxon>
        <taxon>Bacillati</taxon>
        <taxon>Bacillota</taxon>
        <taxon>Bacilli</taxon>
        <taxon>Bacillales</taxon>
        <taxon>Bacillaceae</taxon>
        <taxon>Metabacillus</taxon>
    </lineage>
</organism>
<keyword evidence="2" id="KW-0378">Hydrolase</keyword>
<dbReference type="EMBL" id="JAGDEL010000003">
    <property type="protein sequence ID" value="MBO1511161.1"/>
    <property type="molecule type" value="Genomic_DNA"/>
</dbReference>
<proteinExistence type="predicted"/>
<accession>A0ABS3MYS3</accession>
<keyword evidence="3" id="KW-1185">Reference proteome</keyword>
<evidence type="ECO:0000259" key="1">
    <source>
        <dbReference type="Pfam" id="PF13472"/>
    </source>
</evidence>
<dbReference type="GO" id="GO:0016787">
    <property type="term" value="F:hydrolase activity"/>
    <property type="evidence" value="ECO:0007669"/>
    <property type="project" value="UniProtKB-KW"/>
</dbReference>
<feature type="domain" description="SGNH hydrolase-type esterase" evidence="1">
    <location>
        <begin position="125"/>
        <end position="315"/>
    </location>
</feature>
<dbReference type="RefSeq" id="WP_207975917.1">
    <property type="nucleotide sequence ID" value="NZ_JAGDEL010000003.1"/>
</dbReference>
<dbReference type="InterPro" id="IPR051532">
    <property type="entry name" value="Ester_Hydrolysis_Enzymes"/>
</dbReference>
<comment type="caution">
    <text evidence="2">The sequence shown here is derived from an EMBL/GenBank/DDBJ whole genome shotgun (WGS) entry which is preliminary data.</text>
</comment>
<gene>
    <name evidence="2" type="ORF">I7822_05640</name>
</gene>
<dbReference type="Proteomes" id="UP000663981">
    <property type="component" value="Unassembled WGS sequence"/>
</dbReference>
<protein>
    <submittedName>
        <fullName evidence="2">SGNH/GDSL hydrolase family protein</fullName>
    </submittedName>
</protein>
<dbReference type="Gene3D" id="3.40.50.1110">
    <property type="entry name" value="SGNH hydrolase"/>
    <property type="match status" value="1"/>
</dbReference>
<evidence type="ECO:0000313" key="3">
    <source>
        <dbReference type="Proteomes" id="UP000663981"/>
    </source>
</evidence>
<reference evidence="2 3" key="1">
    <citation type="submission" date="2021-03" db="EMBL/GenBank/DDBJ databases">
        <title>Whole genome sequence of Metabacillus bambusae BG109.</title>
        <authorList>
            <person name="Jeong J.W."/>
        </authorList>
    </citation>
    <scope>NUCLEOTIDE SEQUENCE [LARGE SCALE GENOMIC DNA]</scope>
    <source>
        <strain evidence="2 3">BG109</strain>
    </source>
</reference>
<sequence length="339" mass="38711">MRRRKLTLILASLLVVCFSLYLFLSNSNQTKQLNVETSVKNGAADSDELTDQSITEDKKVSENTVPEKEVKVEDISIDMAEKEEEEVVSGENDKTTTISDGIKEKVREVVEGVIKLFKKDLEVVAIGDSLTQGVGDETKNGGYVGILNNTFQDNNINVTIKNYGKRGNRTDQLVKRLEKKEIAASIQKADVVFITIGANDIMKIVRNNFMNLNIELFNQEKPEYLERLRVILNKINELNPDTKIYLIGFYNPFDRYFADLEELQTIVEDWNESSKLVTEEFENVEYIPTSDLFSDSEIELLADDYFHPNTTGYKLMAKRILENMEEVSVEQEAMNEDVE</sequence>